<evidence type="ECO:0000313" key="1">
    <source>
        <dbReference type="EMBL" id="MFC5343022.1"/>
    </source>
</evidence>
<organism evidence="1 2">
    <name type="scientific">Brevundimonas staleyi</name>
    <dbReference type="NCBI Taxonomy" id="74326"/>
    <lineage>
        <taxon>Bacteria</taxon>
        <taxon>Pseudomonadati</taxon>
        <taxon>Pseudomonadota</taxon>
        <taxon>Alphaproteobacteria</taxon>
        <taxon>Caulobacterales</taxon>
        <taxon>Caulobacteraceae</taxon>
        <taxon>Brevundimonas</taxon>
    </lineage>
</organism>
<dbReference type="RefSeq" id="WP_374036465.1">
    <property type="nucleotide sequence ID" value="NZ_CP169082.1"/>
</dbReference>
<dbReference type="Proteomes" id="UP001596152">
    <property type="component" value="Unassembled WGS sequence"/>
</dbReference>
<keyword evidence="2" id="KW-1185">Reference proteome</keyword>
<name>A0ABW0FQR5_9CAUL</name>
<sequence>MRTALILTVAIASLAACNRAPEKAEPTPSEIVAEKAPASDAVAVTPAVLTAVDLRRVCKAGLAAIHGQEVAAIEITGIEGQIVNAQWRAPVDGGVMKAQCRAADGMVVWKPLDLPDPASVRWMNEAGDPVVLYAIRGDEIAITQTLPDGTTQTATEVVRAEEEVR</sequence>
<evidence type="ECO:0008006" key="3">
    <source>
        <dbReference type="Google" id="ProtNLM"/>
    </source>
</evidence>
<accession>A0ABW0FQR5</accession>
<dbReference type="PROSITE" id="PS51257">
    <property type="entry name" value="PROKAR_LIPOPROTEIN"/>
    <property type="match status" value="1"/>
</dbReference>
<evidence type="ECO:0000313" key="2">
    <source>
        <dbReference type="Proteomes" id="UP001596152"/>
    </source>
</evidence>
<reference evidence="2" key="1">
    <citation type="journal article" date="2019" name="Int. J. Syst. Evol. Microbiol.">
        <title>The Global Catalogue of Microorganisms (GCM) 10K type strain sequencing project: providing services to taxonomists for standard genome sequencing and annotation.</title>
        <authorList>
            <consortium name="The Broad Institute Genomics Platform"/>
            <consortium name="The Broad Institute Genome Sequencing Center for Infectious Disease"/>
            <person name="Wu L."/>
            <person name="Ma J."/>
        </authorList>
    </citation>
    <scope>NUCLEOTIDE SEQUENCE [LARGE SCALE GENOMIC DNA]</scope>
    <source>
        <strain evidence="2">JCM 12125</strain>
    </source>
</reference>
<gene>
    <name evidence="1" type="ORF">ACFPIE_03785</name>
</gene>
<comment type="caution">
    <text evidence="1">The sequence shown here is derived from an EMBL/GenBank/DDBJ whole genome shotgun (WGS) entry which is preliminary data.</text>
</comment>
<protein>
    <recommendedName>
        <fullName evidence="3">Lipoprotein</fullName>
    </recommendedName>
</protein>
<proteinExistence type="predicted"/>
<dbReference type="EMBL" id="JBHSLF010000007">
    <property type="protein sequence ID" value="MFC5343022.1"/>
    <property type="molecule type" value="Genomic_DNA"/>
</dbReference>